<dbReference type="Proteomes" id="UP000503640">
    <property type="component" value="Unassembled WGS sequence"/>
</dbReference>
<dbReference type="AlphaFoldDB" id="A0A7I9VGL0"/>
<dbReference type="HAMAP" id="MF_00600">
    <property type="entry name" value="CH60"/>
    <property type="match status" value="1"/>
</dbReference>
<evidence type="ECO:0000313" key="10">
    <source>
        <dbReference type="EMBL" id="GEJ55534.1"/>
    </source>
</evidence>
<dbReference type="EC" id="5.6.1.7" evidence="6"/>
<reference evidence="11" key="1">
    <citation type="journal article" date="2020" name="Appl. Environ. Microbiol.">
        <title>Diazotrophic Anaeromyxobacter Isolates from Soils.</title>
        <authorList>
            <person name="Masuda Y."/>
            <person name="Yamanaka H."/>
            <person name="Xu Z.X."/>
            <person name="Shiratori Y."/>
            <person name="Aono T."/>
            <person name="Amachi S."/>
            <person name="Senoo K."/>
            <person name="Itoh H."/>
        </authorList>
    </citation>
    <scope>NUCLEOTIDE SEQUENCE [LARGE SCALE GENOMIC DNA]</scope>
    <source>
        <strain evidence="11">R267</strain>
    </source>
</reference>
<feature type="binding site" evidence="6">
    <location>
        <position position="495"/>
    </location>
    <ligand>
        <name>ATP</name>
        <dbReference type="ChEBI" id="CHEBI:30616"/>
    </ligand>
</feature>
<dbReference type="GO" id="GO:0042026">
    <property type="term" value="P:protein refolding"/>
    <property type="evidence" value="ECO:0007669"/>
    <property type="project" value="UniProtKB-UniRule"/>
</dbReference>
<comment type="subunit">
    <text evidence="6 8">Forms a cylinder of 14 subunits composed of two heptameric rings stacked back-to-back. Interacts with the co-chaperonin GroES.</text>
</comment>
<dbReference type="GO" id="GO:0051082">
    <property type="term" value="F:unfolded protein binding"/>
    <property type="evidence" value="ECO:0007669"/>
    <property type="project" value="UniProtKB-UniRule"/>
</dbReference>
<dbReference type="Gene3D" id="1.10.560.10">
    <property type="entry name" value="GroEL-like equatorial domain"/>
    <property type="match status" value="1"/>
</dbReference>
<keyword evidence="2 6" id="KW-0547">Nucleotide-binding</keyword>
<feature type="binding site" evidence="6">
    <location>
        <begin position="87"/>
        <end position="91"/>
    </location>
    <ligand>
        <name>ATP</name>
        <dbReference type="ChEBI" id="CHEBI:30616"/>
    </ligand>
</feature>
<keyword evidence="3 6" id="KW-0067">ATP-binding</keyword>
<comment type="similarity">
    <text evidence="1 6 7">Belongs to the chaperonin (HSP60) family.</text>
</comment>
<evidence type="ECO:0000256" key="7">
    <source>
        <dbReference type="RuleBase" id="RU000418"/>
    </source>
</evidence>
<evidence type="ECO:0000256" key="5">
    <source>
        <dbReference type="ARBA" id="ARBA00023235"/>
    </source>
</evidence>
<keyword evidence="4 6" id="KW-0143">Chaperone</keyword>
<comment type="caution">
    <text evidence="10">The sequence shown here is derived from an EMBL/GenBank/DDBJ whole genome shotgun (WGS) entry which is preliminary data.</text>
</comment>
<evidence type="ECO:0000256" key="1">
    <source>
        <dbReference type="ARBA" id="ARBA00006607"/>
    </source>
</evidence>
<dbReference type="NCBIfam" id="NF009488">
    <property type="entry name" value="PRK12850.1"/>
    <property type="match status" value="1"/>
</dbReference>
<dbReference type="NCBIfam" id="NF009487">
    <property type="entry name" value="PRK12849.1"/>
    <property type="match status" value="1"/>
</dbReference>
<dbReference type="InterPro" id="IPR027409">
    <property type="entry name" value="GroEL-like_apical_dom_sf"/>
</dbReference>
<dbReference type="Gene3D" id="3.50.7.10">
    <property type="entry name" value="GroEL"/>
    <property type="match status" value="1"/>
</dbReference>
<dbReference type="InterPro" id="IPR027410">
    <property type="entry name" value="TCP-1-like_intermed_sf"/>
</dbReference>
<dbReference type="GO" id="GO:0140662">
    <property type="term" value="F:ATP-dependent protein folding chaperone"/>
    <property type="evidence" value="ECO:0007669"/>
    <property type="project" value="InterPro"/>
</dbReference>
<dbReference type="GO" id="GO:0005737">
    <property type="term" value="C:cytoplasm"/>
    <property type="evidence" value="ECO:0007669"/>
    <property type="project" value="UniProtKB-SubCell"/>
</dbReference>
<dbReference type="NCBIfam" id="TIGR02348">
    <property type="entry name" value="GroEL"/>
    <property type="match status" value="1"/>
</dbReference>
<feature type="binding site" evidence="6">
    <location>
        <position position="415"/>
    </location>
    <ligand>
        <name>ATP</name>
        <dbReference type="ChEBI" id="CHEBI:30616"/>
    </ligand>
</feature>
<comment type="function">
    <text evidence="6 8">Together with its co-chaperonin GroES, plays an essential role in assisting protein folding. The GroEL-GroES system forms a nano-cage that allows encapsulation of the non-native substrate proteins and provides a physical environment optimized to promote and accelerate protein folding.</text>
</comment>
<dbReference type="PANTHER" id="PTHR45633">
    <property type="entry name" value="60 KDA HEAT SHOCK PROTEIN, MITOCHONDRIAL"/>
    <property type="match status" value="1"/>
</dbReference>
<sequence length="548" mass="58310">MAAKEILFDQRAREAILKGVNTLADAVKVTLGPKGRNVVIEKSFGSPTITKDGVTVAKEIELENKFENMGAQMVKEVASKTSDVAGDGTTTATVLAQAIYREGSKLVAAGHNPMDIKRGIDKAVEAVVAQLKKLSKPTKDHKEIAQVGIISANGDQTIGNIIAEAMEKVGKEGVITVEEAKGLETTLDVVEGMQFDRGYLSPYMVTDPERMEAVLDDAYILIHEKKISNMKDLLPLLEQIARGGKPLLIVAEEVEGEALATLVVNKLRGTLHVCAVKAPGFGDRRKAMLEDIAILTGGKMIAEELGLKLEQVTLKELGRAKRITVDKDNTTIVDGAGKKADIEARVKTIRAQIEETTSDYDKEKLQERLAKLVGGVAVINVGAATETEMKEKKARVEDALHATRAAVEEGIVPGGGVAYLRCLKSLAEVKVTEGEKSGLELVRRALEEPIRQISENGGLEGSIVVNKVKESKEAAYGFNAASGEYEDLVKAGVIDPTKVSRTALQNAASVASLMLTTMAMIAEKPKEESAGGPAGMPGGMGGMGGMGM</sequence>
<protein>
    <recommendedName>
        <fullName evidence="6">Chaperonin GroEL</fullName>
        <ecNumber evidence="6">5.6.1.7</ecNumber>
    </recommendedName>
    <alternativeName>
        <fullName evidence="6">60 kDa chaperonin</fullName>
    </alternativeName>
    <alternativeName>
        <fullName evidence="6">Chaperonin-60</fullName>
        <shortName evidence="6">Cpn60</shortName>
    </alternativeName>
</protein>
<dbReference type="Gene3D" id="3.30.260.10">
    <property type="entry name" value="TCP-1-like chaperonin intermediate domain"/>
    <property type="match status" value="1"/>
</dbReference>
<keyword evidence="11" id="KW-1185">Reference proteome</keyword>
<gene>
    <name evidence="10" type="primary">groL_1</name>
    <name evidence="6" type="synonym">groEL</name>
    <name evidence="6" type="synonym">groL</name>
    <name evidence="10" type="ORF">AMYX_02750</name>
</gene>
<dbReference type="EMBL" id="BJTG01000001">
    <property type="protein sequence ID" value="GEJ55534.1"/>
    <property type="molecule type" value="Genomic_DNA"/>
</dbReference>
<evidence type="ECO:0000313" key="11">
    <source>
        <dbReference type="Proteomes" id="UP000503640"/>
    </source>
</evidence>
<dbReference type="InterPro" id="IPR027413">
    <property type="entry name" value="GROEL-like_equatorial_sf"/>
</dbReference>
<dbReference type="InterPro" id="IPR002423">
    <property type="entry name" value="Cpn60/GroEL/TCP-1"/>
</dbReference>
<feature type="compositionally biased region" description="Gly residues" evidence="9">
    <location>
        <begin position="532"/>
        <end position="548"/>
    </location>
</feature>
<dbReference type="SUPFAM" id="SSF52029">
    <property type="entry name" value="GroEL apical domain-like"/>
    <property type="match status" value="1"/>
</dbReference>
<feature type="binding site" evidence="6">
    <location>
        <begin position="30"/>
        <end position="33"/>
    </location>
    <ligand>
        <name>ATP</name>
        <dbReference type="ChEBI" id="CHEBI:30616"/>
    </ligand>
</feature>
<evidence type="ECO:0000256" key="2">
    <source>
        <dbReference type="ARBA" id="ARBA00022741"/>
    </source>
</evidence>
<dbReference type="SUPFAM" id="SSF48592">
    <property type="entry name" value="GroEL equatorial domain-like"/>
    <property type="match status" value="1"/>
</dbReference>
<evidence type="ECO:0000256" key="6">
    <source>
        <dbReference type="HAMAP-Rule" id="MF_00600"/>
    </source>
</evidence>
<keyword evidence="6" id="KW-0963">Cytoplasm</keyword>
<dbReference type="GO" id="GO:0005524">
    <property type="term" value="F:ATP binding"/>
    <property type="evidence" value="ECO:0007669"/>
    <property type="project" value="UniProtKB-UniRule"/>
</dbReference>
<name>A0A7I9VGL0_9BACT</name>
<accession>A0A7I9VGL0</accession>
<proteinExistence type="inferred from homology"/>
<evidence type="ECO:0000256" key="9">
    <source>
        <dbReference type="SAM" id="MobiDB-lite"/>
    </source>
</evidence>
<dbReference type="GO" id="GO:0016853">
    <property type="term" value="F:isomerase activity"/>
    <property type="evidence" value="ECO:0007669"/>
    <property type="project" value="UniProtKB-KW"/>
</dbReference>
<dbReference type="CDD" id="cd03344">
    <property type="entry name" value="GroEL"/>
    <property type="match status" value="1"/>
</dbReference>
<dbReference type="RefSeq" id="WP_176062328.1">
    <property type="nucleotide sequence ID" value="NZ_BJTG01000001.1"/>
</dbReference>
<feature type="binding site" evidence="6">
    <location>
        <position position="51"/>
    </location>
    <ligand>
        <name>ATP</name>
        <dbReference type="ChEBI" id="CHEBI:30616"/>
    </ligand>
</feature>
<dbReference type="SUPFAM" id="SSF54849">
    <property type="entry name" value="GroEL-intermediate domain like"/>
    <property type="match status" value="1"/>
</dbReference>
<dbReference type="Pfam" id="PF00118">
    <property type="entry name" value="Cpn60_TCP1"/>
    <property type="match status" value="1"/>
</dbReference>
<organism evidence="10 11">
    <name type="scientific">Anaeromyxobacter diazotrophicus</name>
    <dbReference type="NCBI Taxonomy" id="2590199"/>
    <lineage>
        <taxon>Bacteria</taxon>
        <taxon>Pseudomonadati</taxon>
        <taxon>Myxococcota</taxon>
        <taxon>Myxococcia</taxon>
        <taxon>Myxococcales</taxon>
        <taxon>Cystobacterineae</taxon>
        <taxon>Anaeromyxobacteraceae</taxon>
        <taxon>Anaeromyxobacter</taxon>
    </lineage>
</organism>
<feature type="binding site" evidence="6">
    <location>
        <begin position="479"/>
        <end position="481"/>
    </location>
    <ligand>
        <name>ATP</name>
        <dbReference type="ChEBI" id="CHEBI:30616"/>
    </ligand>
</feature>
<evidence type="ECO:0000256" key="8">
    <source>
        <dbReference type="RuleBase" id="RU000419"/>
    </source>
</evidence>
<feature type="region of interest" description="Disordered" evidence="9">
    <location>
        <begin position="526"/>
        <end position="548"/>
    </location>
</feature>
<keyword evidence="5 6" id="KW-0413">Isomerase</keyword>
<dbReference type="InterPro" id="IPR018370">
    <property type="entry name" value="Chaperonin_Cpn60_CS"/>
</dbReference>
<evidence type="ECO:0000256" key="3">
    <source>
        <dbReference type="ARBA" id="ARBA00022840"/>
    </source>
</evidence>
<comment type="subcellular location">
    <subcellularLocation>
        <location evidence="6">Cytoplasm</location>
    </subcellularLocation>
</comment>
<dbReference type="NCBIfam" id="NF000592">
    <property type="entry name" value="PRK00013.1"/>
    <property type="match status" value="1"/>
</dbReference>
<dbReference type="InterPro" id="IPR001844">
    <property type="entry name" value="Cpn60/GroEL"/>
</dbReference>
<dbReference type="FunFam" id="3.50.7.10:FF:000001">
    <property type="entry name" value="60 kDa chaperonin"/>
    <property type="match status" value="1"/>
</dbReference>
<evidence type="ECO:0000256" key="4">
    <source>
        <dbReference type="ARBA" id="ARBA00023186"/>
    </source>
</evidence>
<dbReference type="PROSITE" id="PS00296">
    <property type="entry name" value="CHAPERONINS_CPN60"/>
    <property type="match status" value="1"/>
</dbReference>
<dbReference type="NCBIfam" id="NF009489">
    <property type="entry name" value="PRK12851.1"/>
    <property type="match status" value="1"/>
</dbReference>
<dbReference type="FunFam" id="1.10.560.10:FF:000001">
    <property type="entry name" value="60 kDa chaperonin"/>
    <property type="match status" value="1"/>
</dbReference>
<dbReference type="PRINTS" id="PR00298">
    <property type="entry name" value="CHAPERONIN60"/>
</dbReference>